<evidence type="ECO:0000256" key="1">
    <source>
        <dbReference type="ARBA" id="ARBA00005323"/>
    </source>
</evidence>
<evidence type="ECO:0000313" key="5">
    <source>
        <dbReference type="EMBL" id="MEK8028865.1"/>
    </source>
</evidence>
<evidence type="ECO:0000313" key="6">
    <source>
        <dbReference type="Proteomes" id="UP001368500"/>
    </source>
</evidence>
<proteinExistence type="inferred from homology"/>
<dbReference type="InterPro" id="IPR051466">
    <property type="entry name" value="D-amino_acid_metab_enzyme"/>
</dbReference>
<dbReference type="Proteomes" id="UP001368500">
    <property type="component" value="Unassembled WGS sequence"/>
</dbReference>
<dbReference type="SMART" id="SM01119">
    <property type="entry name" value="D-ser_dehydrat"/>
    <property type="match status" value="1"/>
</dbReference>
<name>A0ABU9BJL9_9BURK</name>
<reference evidence="5 6" key="1">
    <citation type="submission" date="2024-04" db="EMBL/GenBank/DDBJ databases">
        <title>Novel species of the genus Ideonella isolated from streams.</title>
        <authorList>
            <person name="Lu H."/>
        </authorList>
    </citation>
    <scope>NUCLEOTIDE SEQUENCE [LARGE SCALE GENOMIC DNA]</scope>
    <source>
        <strain evidence="5 6">BYS139W</strain>
    </source>
</reference>
<keyword evidence="2" id="KW-0456">Lyase</keyword>
<comment type="similarity">
    <text evidence="1">Belongs to the DSD1 family.</text>
</comment>
<dbReference type="PANTHER" id="PTHR28004:SF2">
    <property type="entry name" value="D-SERINE DEHYDRATASE"/>
    <property type="match status" value="1"/>
</dbReference>
<dbReference type="Gene3D" id="3.20.20.10">
    <property type="entry name" value="Alanine racemase"/>
    <property type="match status" value="2"/>
</dbReference>
<protein>
    <submittedName>
        <fullName evidence="5">DSD1 family PLP-dependent enzyme</fullName>
    </submittedName>
</protein>
<dbReference type="InterPro" id="IPR001608">
    <property type="entry name" value="Ala_racemase_N"/>
</dbReference>
<dbReference type="EMBL" id="JBBUTF010000032">
    <property type="protein sequence ID" value="MEK8028865.1"/>
    <property type="molecule type" value="Genomic_DNA"/>
</dbReference>
<sequence length="446" mass="46913">MHTPSSWQAPPLPQPGQALADLPTPTLWLDAAAFERNLRRAQRAADAAGVALRPHGKAHKCPEIARAQIALGAVGICCQKVSEAWPFLQAGVRDILISNQPASAAQADWLAGWAAPRARAATNGTGTGTGTSISTCPPASPPTGHPTAPGDTVNPAAEPPCPADAPPRLAIVVDDRRQIDWLDAATRRHGSRLQVLVEIDVGQGRCGVHDAQAVRALVAAIDAAPGLDWDGLQAYQGALQHLRGADERRAAVRAAAQRTRAIVEALRADGRPPRRVSGGGTGSLAFDLDPAPDAERVLTELQPGSYAFLDRDYADNQPDAHSLASDAVFEPALFLSSTVISSAGDAVRRAGAPWRRVLDAGLKSLATDSGPPRPCAPQAPWSHWQANDEHGVADWPADAHPPAAGQVLQLIPGHCDPTFNLHDTLVVVRDGRVEAVWPIAARGCSR</sequence>
<gene>
    <name evidence="5" type="ORF">AACH11_23140</name>
</gene>
<dbReference type="Pfam" id="PF14031">
    <property type="entry name" value="D-ser_dehydrat"/>
    <property type="match status" value="1"/>
</dbReference>
<dbReference type="SUPFAM" id="SSF51419">
    <property type="entry name" value="PLP-binding barrel"/>
    <property type="match status" value="2"/>
</dbReference>
<dbReference type="Gene3D" id="2.40.37.20">
    <property type="entry name" value="D-serine dehydratase-like domain"/>
    <property type="match status" value="1"/>
</dbReference>
<accession>A0ABU9BJL9</accession>
<dbReference type="Pfam" id="PF01168">
    <property type="entry name" value="Ala_racemase_N"/>
    <property type="match status" value="1"/>
</dbReference>
<feature type="region of interest" description="Disordered" evidence="3">
    <location>
        <begin position="122"/>
        <end position="151"/>
    </location>
</feature>
<evidence type="ECO:0000256" key="2">
    <source>
        <dbReference type="ARBA" id="ARBA00023239"/>
    </source>
</evidence>
<dbReference type="CDD" id="cd06819">
    <property type="entry name" value="PLPDE_III_LS_D-TA"/>
    <property type="match status" value="1"/>
</dbReference>
<dbReference type="RefSeq" id="WP_341376652.1">
    <property type="nucleotide sequence ID" value="NZ_JBBUTF010000032.1"/>
</dbReference>
<dbReference type="InterPro" id="IPR026956">
    <property type="entry name" value="D-ser_dehydrat-like_dom"/>
</dbReference>
<feature type="domain" description="D-serine dehydratase-like" evidence="4">
    <location>
        <begin position="332"/>
        <end position="429"/>
    </location>
</feature>
<dbReference type="InterPro" id="IPR042208">
    <property type="entry name" value="D-ser_dehydrat-like_sf"/>
</dbReference>
<dbReference type="InterPro" id="IPR029066">
    <property type="entry name" value="PLP-binding_barrel"/>
</dbReference>
<comment type="caution">
    <text evidence="5">The sequence shown here is derived from an EMBL/GenBank/DDBJ whole genome shotgun (WGS) entry which is preliminary data.</text>
</comment>
<evidence type="ECO:0000259" key="4">
    <source>
        <dbReference type="SMART" id="SM01119"/>
    </source>
</evidence>
<dbReference type="PANTHER" id="PTHR28004">
    <property type="entry name" value="ZGC:162816-RELATED"/>
    <property type="match status" value="1"/>
</dbReference>
<organism evidence="5 6">
    <name type="scientific">Pseudaquabacterium rugosum</name>
    <dbReference type="NCBI Taxonomy" id="2984194"/>
    <lineage>
        <taxon>Bacteria</taxon>
        <taxon>Pseudomonadati</taxon>
        <taxon>Pseudomonadota</taxon>
        <taxon>Betaproteobacteria</taxon>
        <taxon>Burkholderiales</taxon>
        <taxon>Sphaerotilaceae</taxon>
        <taxon>Pseudaquabacterium</taxon>
    </lineage>
</organism>
<keyword evidence="6" id="KW-1185">Reference proteome</keyword>
<evidence type="ECO:0000256" key="3">
    <source>
        <dbReference type="SAM" id="MobiDB-lite"/>
    </source>
</evidence>